<keyword evidence="4" id="KW-0227">DNA damage</keyword>
<evidence type="ECO:0000256" key="4">
    <source>
        <dbReference type="ARBA" id="ARBA00022763"/>
    </source>
</evidence>
<dbReference type="InterPro" id="IPR036217">
    <property type="entry name" value="MethylDNA_cys_MeTrfase_DNAb"/>
</dbReference>
<dbReference type="CDD" id="cd06445">
    <property type="entry name" value="ATase"/>
    <property type="match status" value="1"/>
</dbReference>
<organism evidence="9 10">
    <name type="scientific">Streptomyces humicola</name>
    <dbReference type="NCBI Taxonomy" id="2953240"/>
    <lineage>
        <taxon>Bacteria</taxon>
        <taxon>Bacillati</taxon>
        <taxon>Actinomycetota</taxon>
        <taxon>Actinomycetes</taxon>
        <taxon>Kitasatosporales</taxon>
        <taxon>Streptomycetaceae</taxon>
        <taxon>Streptomyces</taxon>
    </lineage>
</organism>
<evidence type="ECO:0000259" key="7">
    <source>
        <dbReference type="Pfam" id="PF01035"/>
    </source>
</evidence>
<dbReference type="InterPro" id="IPR036388">
    <property type="entry name" value="WH-like_DNA-bd_sf"/>
</dbReference>
<comment type="catalytic activity">
    <reaction evidence="1">
        <text>a 4-O-methyl-thymidine in DNA + L-cysteinyl-[protein] = a thymidine in DNA + S-methyl-L-cysteinyl-[protein]</text>
        <dbReference type="Rhea" id="RHEA:53428"/>
        <dbReference type="Rhea" id="RHEA-COMP:10131"/>
        <dbReference type="Rhea" id="RHEA-COMP:10132"/>
        <dbReference type="Rhea" id="RHEA-COMP:13555"/>
        <dbReference type="Rhea" id="RHEA-COMP:13556"/>
        <dbReference type="ChEBI" id="CHEBI:29950"/>
        <dbReference type="ChEBI" id="CHEBI:82612"/>
        <dbReference type="ChEBI" id="CHEBI:137386"/>
        <dbReference type="ChEBI" id="CHEBI:137387"/>
        <dbReference type="EC" id="2.1.1.63"/>
    </reaction>
</comment>
<comment type="catalytic activity">
    <reaction evidence="6">
        <text>a 6-O-methyl-2'-deoxyguanosine in DNA + L-cysteinyl-[protein] = S-methyl-L-cysteinyl-[protein] + a 2'-deoxyguanosine in DNA</text>
        <dbReference type="Rhea" id="RHEA:24000"/>
        <dbReference type="Rhea" id="RHEA-COMP:10131"/>
        <dbReference type="Rhea" id="RHEA-COMP:10132"/>
        <dbReference type="Rhea" id="RHEA-COMP:11367"/>
        <dbReference type="Rhea" id="RHEA-COMP:11368"/>
        <dbReference type="ChEBI" id="CHEBI:29950"/>
        <dbReference type="ChEBI" id="CHEBI:82612"/>
        <dbReference type="ChEBI" id="CHEBI:85445"/>
        <dbReference type="ChEBI" id="CHEBI:85448"/>
        <dbReference type="EC" id="2.1.1.63"/>
    </reaction>
</comment>
<dbReference type="PANTHER" id="PTHR10815:SF13">
    <property type="entry name" value="METHYLATED-DNA--PROTEIN-CYSTEINE METHYLTRANSFERASE"/>
    <property type="match status" value="1"/>
</dbReference>
<evidence type="ECO:0000256" key="1">
    <source>
        <dbReference type="ARBA" id="ARBA00001286"/>
    </source>
</evidence>
<feature type="domain" description="Methylguanine DNA methyltransferase ribonuclease-like" evidence="8">
    <location>
        <begin position="18"/>
        <end position="95"/>
    </location>
</feature>
<dbReference type="Gene3D" id="3.30.160.70">
    <property type="entry name" value="Methylated DNA-protein cysteine methyltransferase domain"/>
    <property type="match status" value="1"/>
</dbReference>
<reference evidence="9" key="1">
    <citation type="submission" date="2022-06" db="EMBL/GenBank/DDBJ databases">
        <title>Draft genome sequence of Streptomyces sp. RB6PN25 isolated from peat swamp forest in Thailand.</title>
        <authorList>
            <person name="Duangmal K."/>
            <person name="Klaysubun C."/>
        </authorList>
    </citation>
    <scope>NUCLEOTIDE SEQUENCE</scope>
    <source>
        <strain evidence="9">RB6PN25</strain>
    </source>
</reference>
<keyword evidence="5" id="KW-0234">DNA repair</keyword>
<dbReference type="InterPro" id="IPR008332">
    <property type="entry name" value="MethylG_MeTrfase_N"/>
</dbReference>
<evidence type="ECO:0000256" key="2">
    <source>
        <dbReference type="ARBA" id="ARBA00022603"/>
    </source>
</evidence>
<dbReference type="InterPro" id="IPR014048">
    <property type="entry name" value="MethylDNA_cys_MeTrfase_DNA-bd"/>
</dbReference>
<evidence type="ECO:0000259" key="8">
    <source>
        <dbReference type="Pfam" id="PF02870"/>
    </source>
</evidence>
<evidence type="ECO:0000313" key="9">
    <source>
        <dbReference type="EMBL" id="MCQ4085186.1"/>
    </source>
</evidence>
<dbReference type="PANTHER" id="PTHR10815">
    <property type="entry name" value="METHYLATED-DNA--PROTEIN-CYSTEINE METHYLTRANSFERASE"/>
    <property type="match status" value="1"/>
</dbReference>
<dbReference type="Gene3D" id="1.10.10.10">
    <property type="entry name" value="Winged helix-like DNA-binding domain superfamily/Winged helix DNA-binding domain"/>
    <property type="match status" value="1"/>
</dbReference>
<dbReference type="PROSITE" id="PS00374">
    <property type="entry name" value="MGMT"/>
    <property type="match status" value="1"/>
</dbReference>
<dbReference type="EMBL" id="JANFNG010000060">
    <property type="protein sequence ID" value="MCQ4085186.1"/>
    <property type="molecule type" value="Genomic_DNA"/>
</dbReference>
<dbReference type="Pfam" id="PF02870">
    <property type="entry name" value="Methyltransf_1N"/>
    <property type="match status" value="1"/>
</dbReference>
<feature type="domain" description="Methylated-DNA-[protein]-cysteine S-methyltransferase DNA binding" evidence="7">
    <location>
        <begin position="106"/>
        <end position="180"/>
    </location>
</feature>
<accession>A0ABT1Q5I1</accession>
<dbReference type="Proteomes" id="UP001057702">
    <property type="component" value="Unassembled WGS sequence"/>
</dbReference>
<evidence type="ECO:0000256" key="6">
    <source>
        <dbReference type="ARBA" id="ARBA00049348"/>
    </source>
</evidence>
<comment type="caution">
    <text evidence="9">The sequence shown here is derived from an EMBL/GenBank/DDBJ whole genome shotgun (WGS) entry which is preliminary data.</text>
</comment>
<gene>
    <name evidence="9" type="ORF">NGB36_32660</name>
</gene>
<dbReference type="SUPFAM" id="SSF46767">
    <property type="entry name" value="Methylated DNA-protein cysteine methyltransferase, C-terminal domain"/>
    <property type="match status" value="1"/>
</dbReference>
<keyword evidence="2" id="KW-0489">Methyltransferase</keyword>
<dbReference type="NCBIfam" id="TIGR00589">
    <property type="entry name" value="ogt"/>
    <property type="match status" value="1"/>
</dbReference>
<dbReference type="SUPFAM" id="SSF53155">
    <property type="entry name" value="Methylated DNA-protein cysteine methyltransferase domain"/>
    <property type="match status" value="1"/>
</dbReference>
<evidence type="ECO:0000256" key="5">
    <source>
        <dbReference type="ARBA" id="ARBA00023204"/>
    </source>
</evidence>
<proteinExistence type="predicted"/>
<dbReference type="Pfam" id="PF01035">
    <property type="entry name" value="DNA_binding_1"/>
    <property type="match status" value="1"/>
</dbReference>
<evidence type="ECO:0000256" key="3">
    <source>
        <dbReference type="ARBA" id="ARBA00022679"/>
    </source>
</evidence>
<dbReference type="InterPro" id="IPR036631">
    <property type="entry name" value="MGMT_N_sf"/>
</dbReference>
<dbReference type="RefSeq" id="WP_255924311.1">
    <property type="nucleotide sequence ID" value="NZ_JANFNG010000060.1"/>
</dbReference>
<keyword evidence="3" id="KW-0808">Transferase</keyword>
<evidence type="ECO:0000313" key="10">
    <source>
        <dbReference type="Proteomes" id="UP001057702"/>
    </source>
</evidence>
<keyword evidence="10" id="KW-1185">Reference proteome</keyword>
<protein>
    <submittedName>
        <fullName evidence="9">Methylated-DNA--[protein]-cysteine S-methyltransferase</fullName>
    </submittedName>
</protein>
<dbReference type="InterPro" id="IPR001497">
    <property type="entry name" value="MethylDNA_cys_MeTrfase_AS"/>
</dbReference>
<name>A0ABT1Q5I1_9ACTN</name>
<sequence length="182" mass="18652">MPVTKTPPAVSVATLTHATPVGRLTLAATADALLYCAYDALDAAAARIARILPAADPVAQTNPSPGQQAVLDSARSQLDAYLAGRRRAFQLPFDLRLASAFTRLTVTALDTAVPYGTTSTYGELARAIGRPRAARAVGSALGANPLCVILPCHRIVGASSRAGGYAGGPDAKAFLLGLERAG</sequence>